<keyword evidence="2" id="KW-0472">Membrane</keyword>
<organism evidence="3 4">
    <name type="scientific">Nitzschia inconspicua</name>
    <dbReference type="NCBI Taxonomy" id="303405"/>
    <lineage>
        <taxon>Eukaryota</taxon>
        <taxon>Sar</taxon>
        <taxon>Stramenopiles</taxon>
        <taxon>Ochrophyta</taxon>
        <taxon>Bacillariophyta</taxon>
        <taxon>Bacillariophyceae</taxon>
        <taxon>Bacillariophycidae</taxon>
        <taxon>Bacillariales</taxon>
        <taxon>Bacillariaceae</taxon>
        <taxon>Nitzschia</taxon>
    </lineage>
</organism>
<evidence type="ECO:0000256" key="1">
    <source>
        <dbReference type="SAM" id="MobiDB-lite"/>
    </source>
</evidence>
<feature type="transmembrane region" description="Helical" evidence="2">
    <location>
        <begin position="600"/>
        <end position="618"/>
    </location>
</feature>
<evidence type="ECO:0000313" key="4">
    <source>
        <dbReference type="Proteomes" id="UP000693970"/>
    </source>
</evidence>
<dbReference type="OrthoDB" id="10488163at2759"/>
<evidence type="ECO:0000256" key="2">
    <source>
        <dbReference type="SAM" id="Phobius"/>
    </source>
</evidence>
<keyword evidence="4" id="KW-1185">Reference proteome</keyword>
<feature type="transmembrane region" description="Helical" evidence="2">
    <location>
        <begin position="212"/>
        <end position="234"/>
    </location>
</feature>
<feature type="region of interest" description="Disordered" evidence="1">
    <location>
        <begin position="474"/>
        <end position="501"/>
    </location>
</feature>
<feature type="transmembrane region" description="Helical" evidence="2">
    <location>
        <begin position="283"/>
        <end position="302"/>
    </location>
</feature>
<gene>
    <name evidence="3" type="ORF">IV203_012115</name>
</gene>
<evidence type="ECO:0000313" key="3">
    <source>
        <dbReference type="EMBL" id="KAG7349518.1"/>
    </source>
</evidence>
<dbReference type="AlphaFoldDB" id="A0A9K3KUW6"/>
<feature type="compositionally biased region" description="Basic and acidic residues" evidence="1">
    <location>
        <begin position="492"/>
        <end position="501"/>
    </location>
</feature>
<keyword evidence="2" id="KW-1133">Transmembrane helix</keyword>
<proteinExistence type="predicted"/>
<feature type="transmembrane region" description="Helical" evidence="2">
    <location>
        <begin position="546"/>
        <end position="563"/>
    </location>
</feature>
<reference evidence="3" key="1">
    <citation type="journal article" date="2021" name="Sci. Rep.">
        <title>Diploid genomic architecture of Nitzschia inconspicua, an elite biomass production diatom.</title>
        <authorList>
            <person name="Oliver A."/>
            <person name="Podell S."/>
            <person name="Pinowska A."/>
            <person name="Traller J.C."/>
            <person name="Smith S.R."/>
            <person name="McClure R."/>
            <person name="Beliaev A."/>
            <person name="Bohutskyi P."/>
            <person name="Hill E.A."/>
            <person name="Rabines A."/>
            <person name="Zheng H."/>
            <person name="Allen L.Z."/>
            <person name="Kuo A."/>
            <person name="Grigoriev I.V."/>
            <person name="Allen A.E."/>
            <person name="Hazlebeck D."/>
            <person name="Allen E.E."/>
        </authorList>
    </citation>
    <scope>NUCLEOTIDE SEQUENCE</scope>
    <source>
        <strain evidence="3">Hildebrandi</strain>
    </source>
</reference>
<dbReference type="EMBL" id="JAGRRH010000019">
    <property type="protein sequence ID" value="KAG7349518.1"/>
    <property type="molecule type" value="Genomic_DNA"/>
</dbReference>
<feature type="transmembrane region" description="Helical" evidence="2">
    <location>
        <begin position="176"/>
        <end position="200"/>
    </location>
</feature>
<feature type="transmembrane region" description="Helical" evidence="2">
    <location>
        <begin position="648"/>
        <end position="669"/>
    </location>
</feature>
<feature type="transmembrane region" description="Helical" evidence="2">
    <location>
        <begin position="240"/>
        <end position="263"/>
    </location>
</feature>
<reference evidence="3" key="2">
    <citation type="submission" date="2021-04" db="EMBL/GenBank/DDBJ databases">
        <authorList>
            <person name="Podell S."/>
        </authorList>
    </citation>
    <scope>NUCLEOTIDE SEQUENCE</scope>
    <source>
        <strain evidence="3">Hildebrandi</strain>
    </source>
</reference>
<comment type="caution">
    <text evidence="3">The sequence shown here is derived from an EMBL/GenBank/DDBJ whole genome shotgun (WGS) entry which is preliminary data.</text>
</comment>
<sequence>MQIPRLLIHADEIPKIIQCSTVFYQKHGVEQEVVIRDLELRSASDDSDEDGSTLCHRIATVVRELSRNIRHAPAALALRLANDLKVWLNDAAGPERLPSIVEEDIQQTTVVWIVTSFKDLDRILTRFVTSISEIPETSGTVVGITISFPIAALIFVCSILLLPLRPVDDGPRENRVFSYGVIPMSLFILVSTFTMTCNCAMPDVKISAFNNLLTSLLCTTTGVAIYFLLAWGVLTENPIFPVPFSVLVAGFPATLGVAPVLYLFTPQTNRGKGQFRKVFQLHVIYWFSVALAVAWAIGINRLKNNPSVLPFMSILYPLLRFVCKILLCASLTNELNAKRGFHLNHMVDIIFRTVSCCTYPFIDDWWNTMWLFFCEVGTVLWRLYCGVDRVGLFWAEAKRQFQNDDESNEEVGPGKRFSGLVRGIKDCFSSPATTVHQMTKQLSRSTLRTFITFDDDESIQCSTDEKKMHCPELGNVERYSGYQEDSETTSSAKRDSDNQVGLDKDQVRDIFRLKSDNAPQEQAEPEQVGVPHESREKMEEHFHNRYLFHVVDGLVTLALNIIHRLTLYAGTNLVQHLPTKNHLNSSFKIDQEQWENAQLWGAQTIFYSIVVFTIAACLSQRNFKRFEMEGFNIRGVLLYALGHHYWNYLIWILTGSMLFTCAMINHFGFDFTTNFAYLDCLKNTAWPGCPAT</sequence>
<name>A0A9K3KUW6_9STRA</name>
<feature type="transmembrane region" description="Helical" evidence="2">
    <location>
        <begin position="141"/>
        <end position="164"/>
    </location>
</feature>
<keyword evidence="2" id="KW-0812">Transmembrane</keyword>
<accession>A0A9K3KUW6</accession>
<protein>
    <submittedName>
        <fullName evidence="3">Uncharacterized protein</fullName>
    </submittedName>
</protein>
<dbReference type="Proteomes" id="UP000693970">
    <property type="component" value="Unassembled WGS sequence"/>
</dbReference>
<feature type="transmembrane region" description="Helical" evidence="2">
    <location>
        <begin position="314"/>
        <end position="332"/>
    </location>
</feature>